<accession>A0A8J2XV72</accession>
<dbReference type="CDD" id="cd06439">
    <property type="entry name" value="CESA_like_1"/>
    <property type="match status" value="1"/>
</dbReference>
<feature type="transmembrane region" description="Helical" evidence="4">
    <location>
        <begin position="355"/>
        <end position="374"/>
    </location>
</feature>
<evidence type="ECO:0000256" key="1">
    <source>
        <dbReference type="ARBA" id="ARBA00006739"/>
    </source>
</evidence>
<feature type="transmembrane region" description="Helical" evidence="4">
    <location>
        <begin position="264"/>
        <end position="284"/>
    </location>
</feature>
<evidence type="ECO:0000256" key="3">
    <source>
        <dbReference type="ARBA" id="ARBA00022679"/>
    </source>
</evidence>
<organism evidence="6 7">
    <name type="scientific">Puia dinghuensis</name>
    <dbReference type="NCBI Taxonomy" id="1792502"/>
    <lineage>
        <taxon>Bacteria</taxon>
        <taxon>Pseudomonadati</taxon>
        <taxon>Bacteroidota</taxon>
        <taxon>Chitinophagia</taxon>
        <taxon>Chitinophagales</taxon>
        <taxon>Chitinophagaceae</taxon>
        <taxon>Puia</taxon>
    </lineage>
</organism>
<keyword evidence="4" id="KW-0812">Transmembrane</keyword>
<name>A0A8J2XV72_9BACT</name>
<keyword evidence="3 6" id="KW-0808">Transferase</keyword>
<dbReference type="PANTHER" id="PTHR43630:SF1">
    <property type="entry name" value="POLY-BETA-1,6-N-ACETYL-D-GLUCOSAMINE SYNTHASE"/>
    <property type="match status" value="1"/>
</dbReference>
<evidence type="ECO:0000313" key="6">
    <source>
        <dbReference type="EMBL" id="GGB16575.1"/>
    </source>
</evidence>
<dbReference type="RefSeq" id="WP_188936161.1">
    <property type="nucleotide sequence ID" value="NZ_BMJC01000005.1"/>
</dbReference>
<reference evidence="6" key="2">
    <citation type="submission" date="2020-09" db="EMBL/GenBank/DDBJ databases">
        <authorList>
            <person name="Sun Q."/>
            <person name="Zhou Y."/>
        </authorList>
    </citation>
    <scope>NUCLEOTIDE SEQUENCE</scope>
    <source>
        <strain evidence="6">CGMCC 1.15448</strain>
    </source>
</reference>
<dbReference type="Pfam" id="PF00535">
    <property type="entry name" value="Glycos_transf_2"/>
    <property type="match status" value="1"/>
</dbReference>
<keyword evidence="4" id="KW-0472">Membrane</keyword>
<keyword evidence="4" id="KW-1133">Transmembrane helix</keyword>
<dbReference type="EMBL" id="BMJC01000005">
    <property type="protein sequence ID" value="GGB16575.1"/>
    <property type="molecule type" value="Genomic_DNA"/>
</dbReference>
<keyword evidence="7" id="KW-1185">Reference proteome</keyword>
<dbReference type="Gene3D" id="3.90.550.10">
    <property type="entry name" value="Spore Coat Polysaccharide Biosynthesis Protein SpsA, Chain A"/>
    <property type="match status" value="1"/>
</dbReference>
<feature type="domain" description="Glycosyltransferase 2-like" evidence="5">
    <location>
        <begin position="51"/>
        <end position="164"/>
    </location>
</feature>
<feature type="transmembrane region" description="Helical" evidence="4">
    <location>
        <begin position="6"/>
        <end position="29"/>
    </location>
</feature>
<proteinExistence type="inferred from homology"/>
<evidence type="ECO:0000256" key="2">
    <source>
        <dbReference type="ARBA" id="ARBA00022676"/>
    </source>
</evidence>
<dbReference type="Proteomes" id="UP000607559">
    <property type="component" value="Unassembled WGS sequence"/>
</dbReference>
<comment type="similarity">
    <text evidence="1">Belongs to the glycosyltransferase 2 family.</text>
</comment>
<dbReference type="InterPro" id="IPR029044">
    <property type="entry name" value="Nucleotide-diphossugar_trans"/>
</dbReference>
<dbReference type="GO" id="GO:0016757">
    <property type="term" value="F:glycosyltransferase activity"/>
    <property type="evidence" value="ECO:0007669"/>
    <property type="project" value="UniProtKB-KW"/>
</dbReference>
<evidence type="ECO:0000313" key="7">
    <source>
        <dbReference type="Proteomes" id="UP000607559"/>
    </source>
</evidence>
<feature type="transmembrane region" description="Helical" evidence="4">
    <location>
        <begin position="323"/>
        <end position="343"/>
    </location>
</feature>
<dbReference type="InterPro" id="IPR001173">
    <property type="entry name" value="Glyco_trans_2-like"/>
</dbReference>
<dbReference type="PANTHER" id="PTHR43630">
    <property type="entry name" value="POLY-BETA-1,6-N-ACETYL-D-GLUCOSAMINE SYNTHASE"/>
    <property type="match status" value="1"/>
</dbReference>
<dbReference type="AlphaFoldDB" id="A0A8J2XV72"/>
<evidence type="ECO:0000259" key="5">
    <source>
        <dbReference type="Pfam" id="PF00535"/>
    </source>
</evidence>
<comment type="caution">
    <text evidence="6">The sequence shown here is derived from an EMBL/GenBank/DDBJ whole genome shotgun (WGS) entry which is preliminary data.</text>
</comment>
<sequence>MHSWQLIFYISCGLVFYNYAGYAIIVYLLNKITGSRQPAEEDAAFRPTVAFIVAAYNEQDVIKEKIVNSLEQEYPRDRIEFIFVTDGSSDRTAELITQSPGVRLLHRPERGGKSAALNRAVAETTQDIIIASDANTLLNPDAVKNIVRHYRSEKTGGVAGEKKVLSSTDDAEDVGAGEGLYWKYESALKKLDADFYSVVGAAGELFSLRRTLYEPLPDNVILDDFVLSLKVTQKGYRIRYEPDAYAMELPSFSMKDEQKRKIRIAAGGFQAIGMLTPLFAFWKYPRLTFLYVSHRVLRWTLSPLCLILALVANAFLLTTNRWYIVFFAAQLCFYGLSLLAALSPSIRNGVKPAKLAYYFTFMNVSVILGFFRFLRGRQSATWEKARRSLSPSPGD</sequence>
<gene>
    <name evidence="6" type="ORF">GCM10011511_45500</name>
</gene>
<reference evidence="6" key="1">
    <citation type="journal article" date="2014" name="Int. J. Syst. Evol. Microbiol.">
        <title>Complete genome sequence of Corynebacterium casei LMG S-19264T (=DSM 44701T), isolated from a smear-ripened cheese.</title>
        <authorList>
            <consortium name="US DOE Joint Genome Institute (JGI-PGF)"/>
            <person name="Walter F."/>
            <person name="Albersmeier A."/>
            <person name="Kalinowski J."/>
            <person name="Ruckert C."/>
        </authorList>
    </citation>
    <scope>NUCLEOTIDE SEQUENCE</scope>
    <source>
        <strain evidence="6">CGMCC 1.15448</strain>
    </source>
</reference>
<evidence type="ECO:0000256" key="4">
    <source>
        <dbReference type="SAM" id="Phobius"/>
    </source>
</evidence>
<protein>
    <submittedName>
        <fullName evidence="6">Glycosyl transferase</fullName>
    </submittedName>
</protein>
<dbReference type="SUPFAM" id="SSF53448">
    <property type="entry name" value="Nucleotide-diphospho-sugar transferases"/>
    <property type="match status" value="1"/>
</dbReference>
<keyword evidence="2" id="KW-0328">Glycosyltransferase</keyword>
<feature type="transmembrane region" description="Helical" evidence="4">
    <location>
        <begin position="296"/>
        <end position="316"/>
    </location>
</feature>